<evidence type="ECO:0000256" key="5">
    <source>
        <dbReference type="ARBA" id="ARBA00022475"/>
    </source>
</evidence>
<keyword evidence="4" id="KW-0813">Transport</keyword>
<protein>
    <recommendedName>
        <fullName evidence="3">Flagellar FliJ protein</fullName>
    </recommendedName>
</protein>
<dbReference type="InterPro" id="IPR052570">
    <property type="entry name" value="FliJ"/>
</dbReference>
<dbReference type="Gene3D" id="1.10.287.1700">
    <property type="match status" value="1"/>
</dbReference>
<keyword evidence="10" id="KW-1006">Bacterial flagellum protein export</keyword>
<dbReference type="PIRSF" id="PIRSF019404">
    <property type="entry name" value="FliJ"/>
    <property type="match status" value="1"/>
</dbReference>
<evidence type="ECO:0000256" key="1">
    <source>
        <dbReference type="ARBA" id="ARBA00004413"/>
    </source>
</evidence>
<evidence type="ECO:0000256" key="4">
    <source>
        <dbReference type="ARBA" id="ARBA00022448"/>
    </source>
</evidence>
<gene>
    <name evidence="11" type="ORF">SAMN05216325_11351</name>
</gene>
<comment type="similarity">
    <text evidence="2">Belongs to the FliJ family.</text>
</comment>
<dbReference type="PRINTS" id="PR01004">
    <property type="entry name" value="FLGFLIJ"/>
</dbReference>
<evidence type="ECO:0000256" key="3">
    <source>
        <dbReference type="ARBA" id="ARBA00020392"/>
    </source>
</evidence>
<dbReference type="PANTHER" id="PTHR38786:SF1">
    <property type="entry name" value="FLAGELLAR FLIJ PROTEIN"/>
    <property type="match status" value="1"/>
</dbReference>
<dbReference type="OrthoDB" id="6465096at2"/>
<dbReference type="Pfam" id="PF02050">
    <property type="entry name" value="FliJ"/>
    <property type="match status" value="1"/>
</dbReference>
<keyword evidence="7" id="KW-1005">Bacterial flagellum biogenesis</keyword>
<dbReference type="GO" id="GO:0044781">
    <property type="term" value="P:bacterial-type flagellum organization"/>
    <property type="evidence" value="ECO:0007669"/>
    <property type="project" value="UniProtKB-KW"/>
</dbReference>
<keyword evidence="11" id="KW-0969">Cilium</keyword>
<evidence type="ECO:0000256" key="9">
    <source>
        <dbReference type="ARBA" id="ARBA00023136"/>
    </source>
</evidence>
<dbReference type="EMBL" id="FOCP01000013">
    <property type="protein sequence ID" value="SEN31381.1"/>
    <property type="molecule type" value="Genomic_DNA"/>
</dbReference>
<dbReference type="NCBIfam" id="TIGR02473">
    <property type="entry name" value="flagell_FliJ"/>
    <property type="match status" value="1"/>
</dbReference>
<dbReference type="GO" id="GO:0003774">
    <property type="term" value="F:cytoskeletal motor activity"/>
    <property type="evidence" value="ECO:0007669"/>
    <property type="project" value="InterPro"/>
</dbReference>
<evidence type="ECO:0000256" key="8">
    <source>
        <dbReference type="ARBA" id="ARBA00022927"/>
    </source>
</evidence>
<dbReference type="STRING" id="917.SAMN05216326_10235"/>
<evidence type="ECO:0000313" key="12">
    <source>
        <dbReference type="Proteomes" id="UP000199459"/>
    </source>
</evidence>
<dbReference type="GO" id="GO:0015031">
    <property type="term" value="P:protein transport"/>
    <property type="evidence" value="ECO:0007669"/>
    <property type="project" value="UniProtKB-KW"/>
</dbReference>
<dbReference type="AlphaFoldDB" id="A0A1H8FHP9"/>
<dbReference type="GO" id="GO:0071973">
    <property type="term" value="P:bacterial-type flagellum-dependent cell motility"/>
    <property type="evidence" value="ECO:0007669"/>
    <property type="project" value="InterPro"/>
</dbReference>
<evidence type="ECO:0000256" key="6">
    <source>
        <dbReference type="ARBA" id="ARBA00022500"/>
    </source>
</evidence>
<keyword evidence="5" id="KW-1003">Cell membrane</keyword>
<dbReference type="InterPro" id="IPR053716">
    <property type="entry name" value="Flag_assembly_chemotaxis_eff"/>
</dbReference>
<dbReference type="PANTHER" id="PTHR38786">
    <property type="entry name" value="FLAGELLAR FLIJ PROTEIN"/>
    <property type="match status" value="1"/>
</dbReference>
<name>A0A1H8FHP9_9PROT</name>
<accession>A0A1H8FHP9</accession>
<keyword evidence="11" id="KW-0966">Cell projection</keyword>
<dbReference type="GO" id="GO:0009288">
    <property type="term" value="C:bacterial-type flagellum"/>
    <property type="evidence" value="ECO:0007669"/>
    <property type="project" value="InterPro"/>
</dbReference>
<keyword evidence="11" id="KW-0282">Flagellum</keyword>
<evidence type="ECO:0000256" key="7">
    <source>
        <dbReference type="ARBA" id="ARBA00022795"/>
    </source>
</evidence>
<dbReference type="GO" id="GO:0005886">
    <property type="term" value="C:plasma membrane"/>
    <property type="evidence" value="ECO:0007669"/>
    <property type="project" value="UniProtKB-SubCell"/>
</dbReference>
<dbReference type="InterPro" id="IPR012823">
    <property type="entry name" value="Flagell_FliJ"/>
</dbReference>
<comment type="subcellular location">
    <subcellularLocation>
        <location evidence="1">Cell membrane</location>
        <topology evidence="1">Peripheral membrane protein</topology>
        <orientation evidence="1">Cytoplasmic side</orientation>
    </subcellularLocation>
</comment>
<organism evidence="11 12">
    <name type="scientific">Nitrosomonas marina</name>
    <dbReference type="NCBI Taxonomy" id="917"/>
    <lineage>
        <taxon>Bacteria</taxon>
        <taxon>Pseudomonadati</taxon>
        <taxon>Pseudomonadota</taxon>
        <taxon>Betaproteobacteria</taxon>
        <taxon>Nitrosomonadales</taxon>
        <taxon>Nitrosomonadaceae</taxon>
        <taxon>Nitrosomonas</taxon>
    </lineage>
</organism>
<dbReference type="Proteomes" id="UP000199459">
    <property type="component" value="Unassembled WGS sequence"/>
</dbReference>
<dbReference type="GO" id="GO:0006935">
    <property type="term" value="P:chemotaxis"/>
    <property type="evidence" value="ECO:0007669"/>
    <property type="project" value="UniProtKB-KW"/>
</dbReference>
<evidence type="ECO:0000313" key="11">
    <source>
        <dbReference type="EMBL" id="SEN31381.1"/>
    </source>
</evidence>
<dbReference type="InterPro" id="IPR018006">
    <property type="entry name" value="Flag_FliJ_proteobac"/>
</dbReference>
<reference evidence="11 12" key="1">
    <citation type="submission" date="2016-10" db="EMBL/GenBank/DDBJ databases">
        <authorList>
            <person name="de Groot N.N."/>
        </authorList>
    </citation>
    <scope>NUCLEOTIDE SEQUENCE [LARGE SCALE GENOMIC DNA]</scope>
    <source>
        <strain evidence="11 12">Nm22</strain>
    </source>
</reference>
<keyword evidence="8" id="KW-0653">Protein transport</keyword>
<dbReference type="RefSeq" id="WP_090632416.1">
    <property type="nucleotide sequence ID" value="NZ_FOCP01000013.1"/>
</dbReference>
<evidence type="ECO:0000256" key="10">
    <source>
        <dbReference type="ARBA" id="ARBA00023225"/>
    </source>
</evidence>
<keyword evidence="6" id="KW-0145">Chemotaxis</keyword>
<keyword evidence="9" id="KW-0472">Membrane</keyword>
<sequence length="151" mass="17549">MSNLRPLKKLLELAQKKSDDSARQLGRLNFQHKEAEKKLNLLLQYRQSYQDRLQNAARNGIGHVEWQNFVTFMNKLDNAISEQQLAVKHTETNCQTGSNTYQSCQRKLNAYSALAHRHEESEKAQQKMTEQKILDEFTANRVARDNVDTTK</sequence>
<evidence type="ECO:0000256" key="2">
    <source>
        <dbReference type="ARBA" id="ARBA00010004"/>
    </source>
</evidence>
<proteinExistence type="inferred from homology"/>